<comment type="catalytic activity">
    <reaction evidence="14">
        <text>L-glutamate + NH4(+) + ATP = L-glutamine + ADP + phosphate + H(+)</text>
        <dbReference type="Rhea" id="RHEA:16169"/>
        <dbReference type="ChEBI" id="CHEBI:15378"/>
        <dbReference type="ChEBI" id="CHEBI:28938"/>
        <dbReference type="ChEBI" id="CHEBI:29985"/>
        <dbReference type="ChEBI" id="CHEBI:30616"/>
        <dbReference type="ChEBI" id="CHEBI:43474"/>
        <dbReference type="ChEBI" id="CHEBI:58359"/>
        <dbReference type="ChEBI" id="CHEBI:456216"/>
        <dbReference type="EC" id="6.3.1.2"/>
    </reaction>
</comment>
<feature type="domain" description="GS catalytic" evidence="18">
    <location>
        <begin position="155"/>
        <end position="490"/>
    </location>
</feature>
<evidence type="ECO:0000256" key="1">
    <source>
        <dbReference type="ARBA" id="ARBA00001946"/>
    </source>
</evidence>
<keyword evidence="11" id="KW-0460">Magnesium</keyword>
<dbReference type="GO" id="GO:0004356">
    <property type="term" value="F:glutamine synthetase activity"/>
    <property type="evidence" value="ECO:0007669"/>
    <property type="project" value="UniProtKB-EC"/>
</dbReference>
<reference evidence="19 20" key="1">
    <citation type="submission" date="2019-05" db="EMBL/GenBank/DDBJ databases">
        <title>Complete genome sequencing of Anaerostipes rhamnosivorans.</title>
        <authorList>
            <person name="Bui T.P.N."/>
            <person name="de Vos W.M."/>
        </authorList>
    </citation>
    <scope>NUCLEOTIDE SEQUENCE [LARGE SCALE GENOMIC DNA]</scope>
    <source>
        <strain evidence="19 20">1y2</strain>
    </source>
</reference>
<name>A0A4P8IFD1_9FIRM</name>
<dbReference type="SUPFAM" id="SSF54368">
    <property type="entry name" value="Glutamine synthetase, N-terminal domain"/>
    <property type="match status" value="1"/>
</dbReference>
<dbReference type="InterPro" id="IPR008146">
    <property type="entry name" value="Gln_synth_cat_dom"/>
</dbReference>
<evidence type="ECO:0000256" key="15">
    <source>
        <dbReference type="PROSITE-ProRule" id="PRU01330"/>
    </source>
</evidence>
<keyword evidence="9" id="KW-0547">Nucleotide-binding</keyword>
<dbReference type="SMART" id="SM01230">
    <property type="entry name" value="Gln-synt_C"/>
    <property type="match status" value="1"/>
</dbReference>
<evidence type="ECO:0000256" key="14">
    <source>
        <dbReference type="ARBA" id="ARBA00049436"/>
    </source>
</evidence>
<dbReference type="EC" id="6.3.1.2" evidence="4"/>
<feature type="domain" description="GS beta-grasp" evidence="17">
    <location>
        <begin position="63"/>
        <end position="148"/>
    </location>
</feature>
<evidence type="ECO:0000256" key="3">
    <source>
        <dbReference type="ARBA" id="ARBA00009897"/>
    </source>
</evidence>
<dbReference type="GO" id="GO:0005524">
    <property type="term" value="F:ATP binding"/>
    <property type="evidence" value="ECO:0007669"/>
    <property type="project" value="UniProtKB-KW"/>
</dbReference>
<dbReference type="Gene3D" id="3.10.20.70">
    <property type="entry name" value="Glutamine synthetase, N-terminal domain"/>
    <property type="match status" value="1"/>
</dbReference>
<accession>A0A4P8IFD1</accession>
<evidence type="ECO:0000256" key="2">
    <source>
        <dbReference type="ARBA" id="ARBA00004496"/>
    </source>
</evidence>
<dbReference type="SUPFAM" id="SSF55931">
    <property type="entry name" value="Glutamine synthetase/guanido kinase"/>
    <property type="match status" value="1"/>
</dbReference>
<dbReference type="GO" id="GO:0005737">
    <property type="term" value="C:cytoplasm"/>
    <property type="evidence" value="ECO:0007669"/>
    <property type="project" value="UniProtKB-SubCell"/>
</dbReference>
<dbReference type="GO" id="GO:0006542">
    <property type="term" value="P:glutamine biosynthetic process"/>
    <property type="evidence" value="ECO:0007669"/>
    <property type="project" value="InterPro"/>
</dbReference>
<keyword evidence="8" id="KW-0479">Metal-binding</keyword>
<evidence type="ECO:0000256" key="12">
    <source>
        <dbReference type="ARBA" id="ARBA00030136"/>
    </source>
</evidence>
<evidence type="ECO:0000313" key="20">
    <source>
        <dbReference type="Proteomes" id="UP000298653"/>
    </source>
</evidence>
<dbReference type="GO" id="GO:0046872">
    <property type="term" value="F:metal ion binding"/>
    <property type="evidence" value="ECO:0007669"/>
    <property type="project" value="UniProtKB-KW"/>
</dbReference>
<dbReference type="InterPro" id="IPR014746">
    <property type="entry name" value="Gln_synth/guanido_kin_cat_dom"/>
</dbReference>
<dbReference type="FunFam" id="3.10.20.70:FF:000005">
    <property type="entry name" value="Glutamine synthetase"/>
    <property type="match status" value="1"/>
</dbReference>
<evidence type="ECO:0000256" key="13">
    <source>
        <dbReference type="ARBA" id="ARBA00030668"/>
    </source>
</evidence>
<keyword evidence="7 19" id="KW-0436">Ligase</keyword>
<dbReference type="PANTHER" id="PTHR43785">
    <property type="entry name" value="GAMMA-GLUTAMYLPUTRESCINE SYNTHETASE"/>
    <property type="match status" value="1"/>
</dbReference>
<dbReference type="PROSITE" id="PS51986">
    <property type="entry name" value="GS_BETA_GRASP"/>
    <property type="match status" value="1"/>
</dbReference>
<evidence type="ECO:0000256" key="5">
    <source>
        <dbReference type="ARBA" id="ARBA00021364"/>
    </source>
</evidence>
<dbReference type="AlphaFoldDB" id="A0A4P8IFD1"/>
<organism evidence="19 20">
    <name type="scientific">Anaerostipes rhamnosivorans</name>
    <dbReference type="NCBI Taxonomy" id="1229621"/>
    <lineage>
        <taxon>Bacteria</taxon>
        <taxon>Bacillati</taxon>
        <taxon>Bacillota</taxon>
        <taxon>Clostridia</taxon>
        <taxon>Lachnospirales</taxon>
        <taxon>Lachnospiraceae</taxon>
        <taxon>Anaerostipes</taxon>
    </lineage>
</organism>
<dbReference type="Gene3D" id="3.30.590.10">
    <property type="entry name" value="Glutamine synthetase/guanido kinase, catalytic domain"/>
    <property type="match status" value="1"/>
</dbReference>
<evidence type="ECO:0000313" key="19">
    <source>
        <dbReference type="EMBL" id="QCP36096.1"/>
    </source>
</evidence>
<evidence type="ECO:0000256" key="7">
    <source>
        <dbReference type="ARBA" id="ARBA00022598"/>
    </source>
</evidence>
<dbReference type="EMBL" id="CP040058">
    <property type="protein sequence ID" value="QCP36096.1"/>
    <property type="molecule type" value="Genomic_DNA"/>
</dbReference>
<keyword evidence="10" id="KW-0067">ATP-binding</keyword>
<keyword evidence="6" id="KW-0963">Cytoplasm</keyword>
<dbReference type="InterPro" id="IPR027302">
    <property type="entry name" value="Gln_synth_N_conserv_site"/>
</dbReference>
<evidence type="ECO:0000256" key="4">
    <source>
        <dbReference type="ARBA" id="ARBA00012937"/>
    </source>
</evidence>
<evidence type="ECO:0000256" key="11">
    <source>
        <dbReference type="ARBA" id="ARBA00022842"/>
    </source>
</evidence>
<gene>
    <name evidence="19" type="ORF">AR1Y2_2642</name>
</gene>
<evidence type="ECO:0000256" key="6">
    <source>
        <dbReference type="ARBA" id="ARBA00022490"/>
    </source>
</evidence>
<protein>
    <recommendedName>
        <fullName evidence="5">Glutamine synthetase</fullName>
        <ecNumber evidence="4">6.3.1.2</ecNumber>
    </recommendedName>
    <alternativeName>
        <fullName evidence="13">Glutamate--ammonia ligase</fullName>
    </alternativeName>
    <alternativeName>
        <fullName evidence="12">Glutamine synthetase I alpha</fullName>
    </alternativeName>
</protein>
<dbReference type="Pfam" id="PF00120">
    <property type="entry name" value="Gln-synt_C"/>
    <property type="match status" value="1"/>
</dbReference>
<sequence>MPLFIILLDEACDVLELTMKMLLDKIIITRQRLDSGPYAKKEKRSDDMDRYTKQDVIDLVRENDVQFIRLQFSDVFGTLKNVAITARQLEKALDNKCMFDGSSVDGFVRIEESDMYLYPDLDSFLIFPWHSQSGKVARLVCDVYGQDGLPFIGDSRYILKKVLRTSKKLGYNFNVGPECEFFLFHTDEEGCPTTLTHEKASYFDVAPLDLGEAARRDMILNLENMGFEIEASHHEVAPAQHEIDFKYDNALRTADNILTFKFVVKYIAKRHGLYASFMPKPISGVDGSGMHLNMSLWREGQNIFADSRGDLGLSDEAYHFMAGLMKHAPEMSLITNPLVNSYKRIVPGYEAPVDISWSPANRSPLIRVPTARGSGTRLEFRSPDSAANPYLALAVSLAAGIDGLENKLQPGKASTKNQYEVTERAKLKAGIGSLPRDMKEALDLFKDSQFMKEVLGQHIFDRYLDAKQGEWESYQKTVSQWEIDEYLYKI</sequence>
<dbReference type="InterPro" id="IPR008147">
    <property type="entry name" value="Gln_synt_N"/>
</dbReference>
<dbReference type="PROSITE" id="PS00180">
    <property type="entry name" value="GLNA_1"/>
    <property type="match status" value="1"/>
</dbReference>
<dbReference type="Pfam" id="PF03951">
    <property type="entry name" value="Gln-synt_N"/>
    <property type="match status" value="1"/>
</dbReference>
<evidence type="ECO:0000256" key="16">
    <source>
        <dbReference type="RuleBase" id="RU000384"/>
    </source>
</evidence>
<comment type="similarity">
    <text evidence="3 15 16">Belongs to the glutamine synthetase family.</text>
</comment>
<evidence type="ECO:0000256" key="8">
    <source>
        <dbReference type="ARBA" id="ARBA00022723"/>
    </source>
</evidence>
<proteinExistence type="inferred from homology"/>
<dbReference type="Proteomes" id="UP000298653">
    <property type="component" value="Chromosome"/>
</dbReference>
<evidence type="ECO:0000259" key="17">
    <source>
        <dbReference type="PROSITE" id="PS51986"/>
    </source>
</evidence>
<comment type="subcellular location">
    <subcellularLocation>
        <location evidence="2">Cytoplasm</location>
    </subcellularLocation>
</comment>
<evidence type="ECO:0000256" key="9">
    <source>
        <dbReference type="ARBA" id="ARBA00022741"/>
    </source>
</evidence>
<keyword evidence="20" id="KW-1185">Reference proteome</keyword>
<dbReference type="KEGG" id="arf:AR1Y2_2642"/>
<dbReference type="PANTHER" id="PTHR43785:SF12">
    <property type="entry name" value="TYPE-1 GLUTAMINE SYNTHETASE 2"/>
    <property type="match status" value="1"/>
</dbReference>
<dbReference type="PROSITE" id="PS51987">
    <property type="entry name" value="GS_CATALYTIC"/>
    <property type="match status" value="1"/>
</dbReference>
<evidence type="ECO:0000259" key="18">
    <source>
        <dbReference type="PROSITE" id="PS51987"/>
    </source>
</evidence>
<comment type="cofactor">
    <cofactor evidence="1">
        <name>Mg(2+)</name>
        <dbReference type="ChEBI" id="CHEBI:18420"/>
    </cofactor>
</comment>
<dbReference type="FunFam" id="3.30.590.10:FF:000003">
    <property type="entry name" value="Glutamine synthetase 2"/>
    <property type="match status" value="1"/>
</dbReference>
<dbReference type="InterPro" id="IPR036651">
    <property type="entry name" value="Gln_synt_N_sf"/>
</dbReference>
<evidence type="ECO:0000256" key="10">
    <source>
        <dbReference type="ARBA" id="ARBA00022840"/>
    </source>
</evidence>